<dbReference type="InterPro" id="IPR000477">
    <property type="entry name" value="RT_dom"/>
</dbReference>
<keyword evidence="2" id="KW-0548">Nucleotidyltransferase</keyword>
<protein>
    <submittedName>
        <fullName evidence="2">RNA-directed DNA polymerase, eukaryota</fullName>
    </submittedName>
</protein>
<reference evidence="2" key="2">
    <citation type="submission" date="2022-01" db="EMBL/GenBank/DDBJ databases">
        <authorList>
            <person name="Yamashiro T."/>
            <person name="Shiraishi A."/>
            <person name="Satake H."/>
            <person name="Nakayama K."/>
        </authorList>
    </citation>
    <scope>NUCLEOTIDE SEQUENCE</scope>
</reference>
<proteinExistence type="predicted"/>
<evidence type="ECO:0000259" key="1">
    <source>
        <dbReference type="Pfam" id="PF00078"/>
    </source>
</evidence>
<evidence type="ECO:0000313" key="3">
    <source>
        <dbReference type="Proteomes" id="UP001151760"/>
    </source>
</evidence>
<dbReference type="SUPFAM" id="SSF56672">
    <property type="entry name" value="DNA/RNA polymerases"/>
    <property type="match status" value="1"/>
</dbReference>
<dbReference type="Pfam" id="PF00078">
    <property type="entry name" value="RVT_1"/>
    <property type="match status" value="1"/>
</dbReference>
<feature type="domain" description="Reverse transcriptase" evidence="1">
    <location>
        <begin position="201"/>
        <end position="298"/>
    </location>
</feature>
<gene>
    <name evidence="2" type="ORF">Tco_0682869</name>
</gene>
<organism evidence="2 3">
    <name type="scientific">Tanacetum coccineum</name>
    <dbReference type="NCBI Taxonomy" id="301880"/>
    <lineage>
        <taxon>Eukaryota</taxon>
        <taxon>Viridiplantae</taxon>
        <taxon>Streptophyta</taxon>
        <taxon>Embryophyta</taxon>
        <taxon>Tracheophyta</taxon>
        <taxon>Spermatophyta</taxon>
        <taxon>Magnoliopsida</taxon>
        <taxon>eudicotyledons</taxon>
        <taxon>Gunneridae</taxon>
        <taxon>Pentapetalae</taxon>
        <taxon>asterids</taxon>
        <taxon>campanulids</taxon>
        <taxon>Asterales</taxon>
        <taxon>Asteraceae</taxon>
        <taxon>Asteroideae</taxon>
        <taxon>Anthemideae</taxon>
        <taxon>Anthemidinae</taxon>
        <taxon>Tanacetum</taxon>
    </lineage>
</organism>
<name>A0ABQ4XSG0_9ASTR</name>
<accession>A0ABQ4XSG0</accession>
<comment type="caution">
    <text evidence="2">The sequence shown here is derived from an EMBL/GenBank/DDBJ whole genome shotgun (WGS) entry which is preliminary data.</text>
</comment>
<keyword evidence="2" id="KW-0695">RNA-directed DNA polymerase</keyword>
<dbReference type="Proteomes" id="UP001151760">
    <property type="component" value="Unassembled WGS sequence"/>
</dbReference>
<dbReference type="PANTHER" id="PTHR31635:SF196">
    <property type="entry name" value="REVERSE TRANSCRIPTASE DOMAIN-CONTAINING PROTEIN-RELATED"/>
    <property type="match status" value="1"/>
</dbReference>
<dbReference type="EMBL" id="BQNB010009780">
    <property type="protein sequence ID" value="GJS68304.1"/>
    <property type="molecule type" value="Genomic_DNA"/>
</dbReference>
<reference evidence="2" key="1">
    <citation type="journal article" date="2022" name="Int. J. Mol. Sci.">
        <title>Draft Genome of Tanacetum Coccineum: Genomic Comparison of Closely Related Tanacetum-Family Plants.</title>
        <authorList>
            <person name="Yamashiro T."/>
            <person name="Shiraishi A."/>
            <person name="Nakayama K."/>
            <person name="Satake H."/>
        </authorList>
    </citation>
    <scope>NUCLEOTIDE SEQUENCE</scope>
</reference>
<keyword evidence="3" id="KW-1185">Reference proteome</keyword>
<dbReference type="InterPro" id="IPR043502">
    <property type="entry name" value="DNA/RNA_pol_sf"/>
</dbReference>
<sequence>MLAEIDSSLDKSDMSSETLEERMNIMHKLTALKNIDSLELAQKAKIKWSIEGEENSKYFHGIINKQRNNLAFRGILVDGAWIEDPKVMKNEFLTHFKDRFNSPCSSHFILDMDFPNKLSIEQKNDLERSFTKEEIKRAMWDCGLNKSPGPDGFTFGFYQRYWSLLEPDVVDAVNHFFTHGFCPKGGNSSFIALILKTQDVKPVKDFRLISLIGSLYKIIAKLLANPLVIVLGDLVSEVQSAFIENRQIFYGHFILNELIQWCKAKKKQTMIFNVDFEKAFDYVRWDFLDDVLKKFGFCAR</sequence>
<keyword evidence="2" id="KW-0808">Transferase</keyword>
<evidence type="ECO:0000313" key="2">
    <source>
        <dbReference type="EMBL" id="GJS68304.1"/>
    </source>
</evidence>
<dbReference type="GO" id="GO:0003964">
    <property type="term" value="F:RNA-directed DNA polymerase activity"/>
    <property type="evidence" value="ECO:0007669"/>
    <property type="project" value="UniProtKB-KW"/>
</dbReference>
<dbReference type="PANTHER" id="PTHR31635">
    <property type="entry name" value="REVERSE TRANSCRIPTASE DOMAIN-CONTAINING PROTEIN-RELATED"/>
    <property type="match status" value="1"/>
</dbReference>